<dbReference type="InterPro" id="IPR000286">
    <property type="entry name" value="HDACs"/>
</dbReference>
<dbReference type="InterPro" id="IPR037138">
    <property type="entry name" value="His_deacetylse_dom_sf"/>
</dbReference>
<name>A0A381TL29_9ZZZZ</name>
<feature type="non-terminal residue" evidence="2">
    <location>
        <position position="1"/>
    </location>
</feature>
<dbReference type="Pfam" id="PF00850">
    <property type="entry name" value="Hist_deacetyl"/>
    <property type="match status" value="1"/>
</dbReference>
<dbReference type="PRINTS" id="PR01270">
    <property type="entry name" value="HDASUPER"/>
</dbReference>
<reference evidence="2" key="1">
    <citation type="submission" date="2018-05" db="EMBL/GenBank/DDBJ databases">
        <authorList>
            <person name="Lanie J.A."/>
            <person name="Ng W.-L."/>
            <person name="Kazmierczak K.M."/>
            <person name="Andrzejewski T.M."/>
            <person name="Davidsen T.M."/>
            <person name="Wayne K.J."/>
            <person name="Tettelin H."/>
            <person name="Glass J.I."/>
            <person name="Rusch D."/>
            <person name="Podicherti R."/>
            <person name="Tsui H.-C.T."/>
            <person name="Winkler M.E."/>
        </authorList>
    </citation>
    <scope>NUCLEOTIDE SEQUENCE</scope>
</reference>
<dbReference type="AlphaFoldDB" id="A0A381TL29"/>
<proteinExistence type="predicted"/>
<evidence type="ECO:0000313" key="2">
    <source>
        <dbReference type="EMBL" id="SVA16796.1"/>
    </source>
</evidence>
<evidence type="ECO:0000259" key="1">
    <source>
        <dbReference type="Pfam" id="PF00850"/>
    </source>
</evidence>
<dbReference type="SUPFAM" id="SSF52768">
    <property type="entry name" value="Arginase/deacetylase"/>
    <property type="match status" value="1"/>
</dbReference>
<feature type="domain" description="Histone deacetylase" evidence="1">
    <location>
        <begin position="17"/>
        <end position="301"/>
    </location>
</feature>
<dbReference type="PANTHER" id="PTHR10625:SF11">
    <property type="entry name" value="HISTONE DEACETYLASE 14, CHLOROPLASTIC"/>
    <property type="match status" value="1"/>
</dbReference>
<dbReference type="Gene3D" id="3.40.800.20">
    <property type="entry name" value="Histone deacetylase domain"/>
    <property type="match status" value="1"/>
</dbReference>
<organism evidence="2">
    <name type="scientific">marine metagenome</name>
    <dbReference type="NCBI Taxonomy" id="408172"/>
    <lineage>
        <taxon>unclassified sequences</taxon>
        <taxon>metagenomes</taxon>
        <taxon>ecological metagenomes</taxon>
    </lineage>
</organism>
<dbReference type="GO" id="GO:0004407">
    <property type="term" value="F:histone deacetylase activity"/>
    <property type="evidence" value="ECO:0007669"/>
    <property type="project" value="TreeGrafter"/>
</dbReference>
<protein>
    <recommendedName>
        <fullName evidence="1">Histone deacetylase domain-containing protein</fullName>
    </recommendedName>
</protein>
<accession>A0A381TL29</accession>
<gene>
    <name evidence="2" type="ORF">METZ01_LOCUS69650</name>
</gene>
<dbReference type="GO" id="GO:0000118">
    <property type="term" value="C:histone deacetylase complex"/>
    <property type="evidence" value="ECO:0007669"/>
    <property type="project" value="TreeGrafter"/>
</dbReference>
<dbReference type="InterPro" id="IPR023801">
    <property type="entry name" value="His_deacetylse_dom"/>
</dbReference>
<dbReference type="EMBL" id="UINC01004780">
    <property type="protein sequence ID" value="SVA16796.1"/>
    <property type="molecule type" value="Genomic_DNA"/>
</dbReference>
<sequence>VLFASERFADHVTPPGHPERVGRAEVMQNVAERFVRDGGRVIEPRQATDAELVAVHASTYIESIAATSGLAVKLDPDTYTSPRSHEVARLAAGAIVESASHAMAGGSPVLALVRPPGHHAETDRAMGFCFFNSVAVAAAHALDNGASKVAIVDYDVHHGNGTQWMFYDNPQVLYVSTHQYPFYPGTGAIADIGRGAGEGRTLNVPLAAGATDADYELVFTRLILPALRAFSPDLLLVSAGYDAHERDPLAGMEVTTEGYRAMTRHLRIIAGEVCGGRLAFVTEGGYDLQALDECLDSTVAVLRDSSIGDAPSFEGATDRAEAVMEDIISLHQPHWPSDVW</sequence>
<dbReference type="GO" id="GO:0040029">
    <property type="term" value="P:epigenetic regulation of gene expression"/>
    <property type="evidence" value="ECO:0007669"/>
    <property type="project" value="TreeGrafter"/>
</dbReference>
<dbReference type="PANTHER" id="PTHR10625">
    <property type="entry name" value="HISTONE DEACETYLASE HDAC1-RELATED"/>
    <property type="match status" value="1"/>
</dbReference>
<dbReference type="InterPro" id="IPR023696">
    <property type="entry name" value="Ureohydrolase_dom_sf"/>
</dbReference>
<dbReference type="GO" id="GO:0005737">
    <property type="term" value="C:cytoplasm"/>
    <property type="evidence" value="ECO:0007669"/>
    <property type="project" value="TreeGrafter"/>
</dbReference>
<dbReference type="CDD" id="cd09992">
    <property type="entry name" value="HDAC_classII"/>
    <property type="match status" value="1"/>
</dbReference>